<dbReference type="GO" id="GO:0003700">
    <property type="term" value="F:DNA-binding transcription factor activity"/>
    <property type="evidence" value="ECO:0007669"/>
    <property type="project" value="TreeGrafter"/>
</dbReference>
<gene>
    <name evidence="5" type="primary">yeiL</name>
    <name evidence="5" type="ORF">IAD36_00630</name>
</gene>
<accession>A0A9D1IYI6</accession>
<dbReference type="InterPro" id="IPR018490">
    <property type="entry name" value="cNMP-bd_dom_sf"/>
</dbReference>
<protein>
    <submittedName>
        <fullName evidence="5">Transcriptional regulator YeiL</fullName>
    </submittedName>
</protein>
<comment type="caution">
    <text evidence="5">The sequence shown here is derived from an EMBL/GenBank/DDBJ whole genome shotgun (WGS) entry which is preliminary data.</text>
</comment>
<reference evidence="5" key="2">
    <citation type="journal article" date="2021" name="PeerJ">
        <title>Extensive microbial diversity within the chicken gut microbiome revealed by metagenomics and culture.</title>
        <authorList>
            <person name="Gilroy R."/>
            <person name="Ravi A."/>
            <person name="Getino M."/>
            <person name="Pursley I."/>
            <person name="Horton D.L."/>
            <person name="Alikhan N.F."/>
            <person name="Baker D."/>
            <person name="Gharbi K."/>
            <person name="Hall N."/>
            <person name="Watson M."/>
            <person name="Adriaenssens E.M."/>
            <person name="Foster-Nyarko E."/>
            <person name="Jarju S."/>
            <person name="Secka A."/>
            <person name="Antonio M."/>
            <person name="Oren A."/>
            <person name="Chaudhuri R.R."/>
            <person name="La Ragione R."/>
            <person name="Hildebrand F."/>
            <person name="Pallen M.J."/>
        </authorList>
    </citation>
    <scope>NUCLEOTIDE SEQUENCE</scope>
    <source>
        <strain evidence="5">ChiGjej3B3-7149</strain>
    </source>
</reference>
<sequence length="209" mass="24189">MQSCNIQGLFSTPVLGEICLHRFARGENIYREGEPLRELYFLVKGQVKVFRTHHNGKVSVVEFASAFDILGELELVNARDTTISVQALRECHCLGLSMARCREQLLRDYTFLTFVARRLGERLGDISNHQSLNTSYSVEVRLARYIHYTRCGDMFEERLTEAAEYLGVSYRHLQRIIAKFCADGLLERVRGGYRVCEPERIEDLYKRTL</sequence>
<reference evidence="5" key="1">
    <citation type="submission" date="2020-10" db="EMBL/GenBank/DDBJ databases">
        <authorList>
            <person name="Gilroy R."/>
        </authorList>
    </citation>
    <scope>NUCLEOTIDE SEQUENCE</scope>
    <source>
        <strain evidence="5">ChiGjej3B3-7149</strain>
    </source>
</reference>
<keyword evidence="3" id="KW-0804">Transcription</keyword>
<dbReference type="InterPro" id="IPR012318">
    <property type="entry name" value="HTH_CRP"/>
</dbReference>
<dbReference type="CDD" id="cd00038">
    <property type="entry name" value="CAP_ED"/>
    <property type="match status" value="1"/>
</dbReference>
<dbReference type="Gene3D" id="2.60.120.10">
    <property type="entry name" value="Jelly Rolls"/>
    <property type="match status" value="1"/>
</dbReference>
<dbReference type="PANTHER" id="PTHR24567">
    <property type="entry name" value="CRP FAMILY TRANSCRIPTIONAL REGULATORY PROTEIN"/>
    <property type="match status" value="1"/>
</dbReference>
<organism evidence="5 6">
    <name type="scientific">Candidatus Scatomorpha intestinigallinarum</name>
    <dbReference type="NCBI Taxonomy" id="2840923"/>
    <lineage>
        <taxon>Bacteria</taxon>
        <taxon>Bacillati</taxon>
        <taxon>Bacillota</taxon>
        <taxon>Clostridia</taxon>
        <taxon>Eubacteriales</taxon>
        <taxon>Candidatus Scatomorpha</taxon>
    </lineage>
</organism>
<dbReference type="InterPro" id="IPR050397">
    <property type="entry name" value="Env_Response_Regulators"/>
</dbReference>
<dbReference type="NCBIfam" id="NF007707">
    <property type="entry name" value="PRK10402.1"/>
    <property type="match status" value="1"/>
</dbReference>
<evidence type="ECO:0000256" key="1">
    <source>
        <dbReference type="ARBA" id="ARBA00023015"/>
    </source>
</evidence>
<dbReference type="Pfam" id="PF13545">
    <property type="entry name" value="HTH_Crp_2"/>
    <property type="match status" value="1"/>
</dbReference>
<dbReference type="PROSITE" id="PS50042">
    <property type="entry name" value="CNMP_BINDING_3"/>
    <property type="match status" value="1"/>
</dbReference>
<feature type="domain" description="Cyclic nucleotide-binding" evidence="4">
    <location>
        <begin position="23"/>
        <end position="105"/>
    </location>
</feature>
<proteinExistence type="predicted"/>
<evidence type="ECO:0000313" key="5">
    <source>
        <dbReference type="EMBL" id="HIR54100.1"/>
    </source>
</evidence>
<dbReference type="GO" id="GO:0005829">
    <property type="term" value="C:cytosol"/>
    <property type="evidence" value="ECO:0007669"/>
    <property type="project" value="TreeGrafter"/>
</dbReference>
<dbReference type="InterPro" id="IPR036390">
    <property type="entry name" value="WH_DNA-bd_sf"/>
</dbReference>
<evidence type="ECO:0000313" key="6">
    <source>
        <dbReference type="Proteomes" id="UP000824238"/>
    </source>
</evidence>
<dbReference type="PANTHER" id="PTHR24567:SF26">
    <property type="entry name" value="REGULATORY PROTEIN YEIL"/>
    <property type="match status" value="1"/>
</dbReference>
<evidence type="ECO:0000256" key="2">
    <source>
        <dbReference type="ARBA" id="ARBA00023125"/>
    </source>
</evidence>
<dbReference type="SUPFAM" id="SSF46785">
    <property type="entry name" value="Winged helix' DNA-binding domain"/>
    <property type="match status" value="1"/>
</dbReference>
<dbReference type="AlphaFoldDB" id="A0A9D1IYI6"/>
<name>A0A9D1IYI6_9FIRM</name>
<keyword evidence="2" id="KW-0238">DNA-binding</keyword>
<dbReference type="SUPFAM" id="SSF51206">
    <property type="entry name" value="cAMP-binding domain-like"/>
    <property type="match status" value="1"/>
</dbReference>
<dbReference type="InterPro" id="IPR014710">
    <property type="entry name" value="RmlC-like_jellyroll"/>
</dbReference>
<keyword evidence="1" id="KW-0805">Transcription regulation</keyword>
<dbReference type="InterPro" id="IPR000595">
    <property type="entry name" value="cNMP-bd_dom"/>
</dbReference>
<dbReference type="EMBL" id="DVHH01000014">
    <property type="protein sequence ID" value="HIR54100.1"/>
    <property type="molecule type" value="Genomic_DNA"/>
</dbReference>
<dbReference type="GO" id="GO:0003677">
    <property type="term" value="F:DNA binding"/>
    <property type="evidence" value="ECO:0007669"/>
    <property type="project" value="UniProtKB-KW"/>
</dbReference>
<dbReference type="SMART" id="SM00100">
    <property type="entry name" value="cNMP"/>
    <property type="match status" value="1"/>
</dbReference>
<dbReference type="Pfam" id="PF00027">
    <property type="entry name" value="cNMP_binding"/>
    <property type="match status" value="1"/>
</dbReference>
<dbReference type="Proteomes" id="UP000824238">
    <property type="component" value="Unassembled WGS sequence"/>
</dbReference>
<evidence type="ECO:0000256" key="3">
    <source>
        <dbReference type="ARBA" id="ARBA00023163"/>
    </source>
</evidence>
<evidence type="ECO:0000259" key="4">
    <source>
        <dbReference type="PROSITE" id="PS50042"/>
    </source>
</evidence>